<reference evidence="4" key="1">
    <citation type="journal article" date="2019" name="Int. J. Syst. Evol. Microbiol.">
        <title>The Global Catalogue of Microorganisms (GCM) 10K type strain sequencing project: providing services to taxonomists for standard genome sequencing and annotation.</title>
        <authorList>
            <consortium name="The Broad Institute Genomics Platform"/>
            <consortium name="The Broad Institute Genome Sequencing Center for Infectious Disease"/>
            <person name="Wu L."/>
            <person name="Ma J."/>
        </authorList>
    </citation>
    <scope>NUCLEOTIDE SEQUENCE [LARGE SCALE GENOMIC DNA]</scope>
    <source>
        <strain evidence="4">JCM 17337</strain>
    </source>
</reference>
<accession>A0ABP7H1T6</accession>
<evidence type="ECO:0008006" key="5">
    <source>
        <dbReference type="Google" id="ProtNLM"/>
    </source>
</evidence>
<evidence type="ECO:0000313" key="4">
    <source>
        <dbReference type="Proteomes" id="UP001500748"/>
    </source>
</evidence>
<evidence type="ECO:0000256" key="1">
    <source>
        <dbReference type="SAM" id="MobiDB-lite"/>
    </source>
</evidence>
<dbReference type="EMBL" id="BAABDU010000006">
    <property type="protein sequence ID" value="GAA3776451.1"/>
    <property type="molecule type" value="Genomic_DNA"/>
</dbReference>
<proteinExistence type="predicted"/>
<feature type="chain" id="PRO_5046454438" description="Lipoprotein" evidence="2">
    <location>
        <begin position="27"/>
        <end position="401"/>
    </location>
</feature>
<organism evidence="3 4">
    <name type="scientific">Flavobacterium ginsengiterrae</name>
    <dbReference type="NCBI Taxonomy" id="871695"/>
    <lineage>
        <taxon>Bacteria</taxon>
        <taxon>Pseudomonadati</taxon>
        <taxon>Bacteroidota</taxon>
        <taxon>Flavobacteriia</taxon>
        <taxon>Flavobacteriales</taxon>
        <taxon>Flavobacteriaceae</taxon>
        <taxon>Flavobacterium</taxon>
    </lineage>
</organism>
<sequence length="401" mass="43925">MRKKFKNAAKLIVVFMILATCTKCQKDDDVGQTNDKTLLFAKEWFKNYEAEGSNYELFQNLDYDWNNAAITNSEDGTKTIIVPINEIKKDPIETWKQNLYIYKLSENNYEALLFEIYPDSKNTDPNSSLIDSGIFNGYITAWDLKKGFVKAALFENGTVAQNGSIKVYSKNKAITSKAPSNKANCPAGIECDTDGSGDTGTELKEVVINNNCQNPSGYVVIYNNGGSGYTGDTSPGGYTNHGTGASSGSGESNIEITPPSCESFNFTSKKGANWQEAAVKNINFKIVLLTPPNHIQITQVISFPQATSFGMPINYNKGNGVITSGVAATVSARILQLAMDETVAKFGKTETSELTVRLYFQDKLIKEYQEYTNGGKVNFNSTSNIPATQYKTNLLSSGNCD</sequence>
<gene>
    <name evidence="3" type="ORF">GCM10022423_34470</name>
</gene>
<keyword evidence="2" id="KW-0732">Signal</keyword>
<protein>
    <recommendedName>
        <fullName evidence="5">Lipoprotein</fullName>
    </recommendedName>
</protein>
<keyword evidence="4" id="KW-1185">Reference proteome</keyword>
<feature type="region of interest" description="Disordered" evidence="1">
    <location>
        <begin position="233"/>
        <end position="253"/>
    </location>
</feature>
<evidence type="ECO:0000313" key="3">
    <source>
        <dbReference type="EMBL" id="GAA3776451.1"/>
    </source>
</evidence>
<feature type="signal peptide" evidence="2">
    <location>
        <begin position="1"/>
        <end position="26"/>
    </location>
</feature>
<dbReference type="Proteomes" id="UP001500748">
    <property type="component" value="Unassembled WGS sequence"/>
</dbReference>
<name>A0ABP7H1T6_9FLAO</name>
<dbReference type="RefSeq" id="WP_345145853.1">
    <property type="nucleotide sequence ID" value="NZ_BAABDU010000006.1"/>
</dbReference>
<evidence type="ECO:0000256" key="2">
    <source>
        <dbReference type="SAM" id="SignalP"/>
    </source>
</evidence>
<comment type="caution">
    <text evidence="3">The sequence shown here is derived from an EMBL/GenBank/DDBJ whole genome shotgun (WGS) entry which is preliminary data.</text>
</comment>